<evidence type="ECO:0000313" key="9">
    <source>
        <dbReference type="Proteomes" id="UP000244571"/>
    </source>
</evidence>
<dbReference type="GO" id="GO:0008483">
    <property type="term" value="F:transaminase activity"/>
    <property type="evidence" value="ECO:0007669"/>
    <property type="project" value="UniProtKB-KW"/>
</dbReference>
<dbReference type="Gene3D" id="3.90.1150.10">
    <property type="entry name" value="Aspartate Aminotransferase, domain 1"/>
    <property type="match status" value="1"/>
</dbReference>
<keyword evidence="9" id="KW-1185">Reference proteome</keyword>
<sequence>MEPGERYQMPVSGTPWEVLEKELNCLKSNDIDWKHGKAAVFVHYAGEQALAIAKQAYTMYFSENGLGKRAFPSLEKLERDVIDMGLGLLNAPASATGFMTTGGTESIFMAVKAARDRFQTRHGQSRTPEILLARSAHPAFDKAAHFMGLKAIRTPLSSEFCADPAVFERYINHNTAMIVGSAPAYPHGVIDPIDQLATLSEQHNIWMHVDACVGGYFAPFVRMLGVDLTPFDFSVSGVSSISADLHKYGYAAKGASTLFFADPTLARHADYFFDSWPRGTYHTQTLVGTRPGGAIAAAWAVMNFLGIDGYKKVAQQITTCRQSLQDGLRDMGFNIWGDPKLSILAWGNDDQSKVHSVGNSLAANGWLVGYLTEPPGIHLMLNATHPDSLHDYLRDVRTALRSKGTSGPSGTTNEAGLSRGKTDATY</sequence>
<keyword evidence="8" id="KW-0808">Transferase</keyword>
<dbReference type="InterPro" id="IPR015421">
    <property type="entry name" value="PyrdxlP-dep_Trfase_major"/>
</dbReference>
<reference evidence="8 9" key="1">
    <citation type="submission" date="2018-04" db="EMBL/GenBank/DDBJ databases">
        <title>Bordetella sp. HZ20 isolated from seawater.</title>
        <authorList>
            <person name="Sun C."/>
        </authorList>
    </citation>
    <scope>NUCLEOTIDE SEQUENCE [LARGE SCALE GENOMIC DNA]</scope>
    <source>
        <strain evidence="8 9">HZ20</strain>
    </source>
</reference>
<dbReference type="Gene3D" id="3.40.640.10">
    <property type="entry name" value="Type I PLP-dependent aspartate aminotransferase-like (Major domain)"/>
    <property type="match status" value="1"/>
</dbReference>
<dbReference type="InterPro" id="IPR015424">
    <property type="entry name" value="PyrdxlP-dep_Trfase"/>
</dbReference>
<evidence type="ECO:0000256" key="2">
    <source>
        <dbReference type="ARBA" id="ARBA00022898"/>
    </source>
</evidence>
<keyword evidence="8" id="KW-0032">Aminotransferase</keyword>
<dbReference type="GO" id="GO:0019752">
    <property type="term" value="P:carboxylic acid metabolic process"/>
    <property type="evidence" value="ECO:0007669"/>
    <property type="project" value="InterPro"/>
</dbReference>
<organism evidence="8 9">
    <name type="scientific">Orrella marina</name>
    <dbReference type="NCBI Taxonomy" id="2163011"/>
    <lineage>
        <taxon>Bacteria</taxon>
        <taxon>Pseudomonadati</taxon>
        <taxon>Pseudomonadota</taxon>
        <taxon>Betaproteobacteria</taxon>
        <taxon>Burkholderiales</taxon>
        <taxon>Alcaligenaceae</taxon>
        <taxon>Orrella</taxon>
    </lineage>
</organism>
<evidence type="ECO:0000256" key="3">
    <source>
        <dbReference type="ARBA" id="ARBA00023239"/>
    </source>
</evidence>
<feature type="compositionally biased region" description="Polar residues" evidence="7">
    <location>
        <begin position="403"/>
        <end position="415"/>
    </location>
</feature>
<feature type="region of interest" description="Disordered" evidence="7">
    <location>
        <begin position="401"/>
        <end position="426"/>
    </location>
</feature>
<comment type="cofactor">
    <cofactor evidence="1 5 6">
        <name>pyridoxal 5'-phosphate</name>
        <dbReference type="ChEBI" id="CHEBI:597326"/>
    </cofactor>
</comment>
<dbReference type="Pfam" id="PF00282">
    <property type="entry name" value="Pyridoxal_deC"/>
    <property type="match status" value="1"/>
</dbReference>
<dbReference type="KEGG" id="boz:DBV39_12700"/>
<dbReference type="InterPro" id="IPR002129">
    <property type="entry name" value="PyrdxlP-dep_de-COase"/>
</dbReference>
<dbReference type="InterPro" id="IPR050477">
    <property type="entry name" value="GrpII_AminoAcid_Decarb"/>
</dbReference>
<dbReference type="GO" id="GO:0030170">
    <property type="term" value="F:pyridoxal phosphate binding"/>
    <property type="evidence" value="ECO:0007669"/>
    <property type="project" value="InterPro"/>
</dbReference>
<evidence type="ECO:0000256" key="5">
    <source>
        <dbReference type="PIRSR" id="PIRSR602129-50"/>
    </source>
</evidence>
<protein>
    <submittedName>
        <fullName evidence="8">Aspartate aminotransferase family protein</fullName>
    </submittedName>
</protein>
<dbReference type="PANTHER" id="PTHR42735">
    <property type="match status" value="1"/>
</dbReference>
<feature type="modified residue" description="N6-(pyridoxal phosphate)lysine" evidence="5">
    <location>
        <position position="247"/>
    </location>
</feature>
<keyword evidence="3 6" id="KW-0456">Lyase</keyword>
<dbReference type="EMBL" id="CP028901">
    <property type="protein sequence ID" value="AWB34423.1"/>
    <property type="molecule type" value="Genomic_DNA"/>
</dbReference>
<proteinExistence type="inferred from homology"/>
<dbReference type="Proteomes" id="UP000244571">
    <property type="component" value="Chromosome"/>
</dbReference>
<evidence type="ECO:0000256" key="7">
    <source>
        <dbReference type="SAM" id="MobiDB-lite"/>
    </source>
</evidence>
<comment type="similarity">
    <text evidence="4">Belongs to the group II decarboxylase family. Sphingosine-1-phosphate lyase subfamily.</text>
</comment>
<evidence type="ECO:0000256" key="1">
    <source>
        <dbReference type="ARBA" id="ARBA00001933"/>
    </source>
</evidence>
<gene>
    <name evidence="8" type="ORF">DBV39_12700</name>
</gene>
<evidence type="ECO:0000256" key="6">
    <source>
        <dbReference type="RuleBase" id="RU000382"/>
    </source>
</evidence>
<dbReference type="SUPFAM" id="SSF53383">
    <property type="entry name" value="PLP-dependent transferases"/>
    <property type="match status" value="1"/>
</dbReference>
<accession>A0A2R4XKW6</accession>
<evidence type="ECO:0000313" key="8">
    <source>
        <dbReference type="EMBL" id="AWB34423.1"/>
    </source>
</evidence>
<keyword evidence="2 5" id="KW-0663">Pyridoxal phosphate</keyword>
<dbReference type="AlphaFoldDB" id="A0A2R4XKW6"/>
<name>A0A2R4XKW6_9BURK</name>
<dbReference type="PANTHER" id="PTHR42735:SF6">
    <property type="entry name" value="SPHINGOSINE-1-PHOSPHATE LYASE 1"/>
    <property type="match status" value="1"/>
</dbReference>
<dbReference type="GO" id="GO:0016830">
    <property type="term" value="F:carbon-carbon lyase activity"/>
    <property type="evidence" value="ECO:0007669"/>
    <property type="project" value="InterPro"/>
</dbReference>
<evidence type="ECO:0000256" key="4">
    <source>
        <dbReference type="ARBA" id="ARBA00038302"/>
    </source>
</evidence>
<dbReference type="InterPro" id="IPR015422">
    <property type="entry name" value="PyrdxlP-dep_Trfase_small"/>
</dbReference>